<dbReference type="EMBL" id="PXVD01000005">
    <property type="protein sequence ID" value="MDJ1370531.1"/>
    <property type="molecule type" value="Genomic_DNA"/>
</dbReference>
<dbReference type="SUPFAM" id="SSF46689">
    <property type="entry name" value="Homeodomain-like"/>
    <property type="match status" value="1"/>
</dbReference>
<evidence type="ECO:0000256" key="2">
    <source>
        <dbReference type="ARBA" id="ARBA00023015"/>
    </source>
</evidence>
<gene>
    <name evidence="7" type="ORF">C7K25_03960</name>
</gene>
<evidence type="ECO:0000259" key="6">
    <source>
        <dbReference type="PROSITE" id="PS50977"/>
    </source>
</evidence>
<keyword evidence="3 5" id="KW-0238">DNA-binding</keyword>
<dbReference type="Gene3D" id="1.10.357.10">
    <property type="entry name" value="Tetracycline Repressor, domain 2"/>
    <property type="match status" value="1"/>
</dbReference>
<dbReference type="Pfam" id="PF00440">
    <property type="entry name" value="TetR_N"/>
    <property type="match status" value="1"/>
</dbReference>
<name>A0ABT7C788_9MICO</name>
<protein>
    <submittedName>
        <fullName evidence="7">TetR family transcriptional regulator</fullName>
    </submittedName>
</protein>
<comment type="caution">
    <text evidence="7">The sequence shown here is derived from an EMBL/GenBank/DDBJ whole genome shotgun (WGS) entry which is preliminary data.</text>
</comment>
<proteinExistence type="predicted"/>
<evidence type="ECO:0000256" key="3">
    <source>
        <dbReference type="ARBA" id="ARBA00023125"/>
    </source>
</evidence>
<evidence type="ECO:0000256" key="1">
    <source>
        <dbReference type="ARBA" id="ARBA00022491"/>
    </source>
</evidence>
<accession>A0ABT7C788</accession>
<organism evidence="7 8">
    <name type="scientific">Gulosibacter molinativorax</name>
    <dbReference type="NCBI Taxonomy" id="256821"/>
    <lineage>
        <taxon>Bacteria</taxon>
        <taxon>Bacillati</taxon>
        <taxon>Actinomycetota</taxon>
        <taxon>Actinomycetes</taxon>
        <taxon>Micrococcales</taxon>
        <taxon>Microbacteriaceae</taxon>
        <taxon>Gulosibacter</taxon>
    </lineage>
</organism>
<keyword evidence="2" id="KW-0805">Transcription regulation</keyword>
<dbReference type="PROSITE" id="PS50977">
    <property type="entry name" value="HTH_TETR_2"/>
    <property type="match status" value="1"/>
</dbReference>
<dbReference type="InterPro" id="IPR050109">
    <property type="entry name" value="HTH-type_TetR-like_transc_reg"/>
</dbReference>
<evidence type="ECO:0000256" key="4">
    <source>
        <dbReference type="ARBA" id="ARBA00023163"/>
    </source>
</evidence>
<evidence type="ECO:0000313" key="8">
    <source>
        <dbReference type="Proteomes" id="UP001170379"/>
    </source>
</evidence>
<dbReference type="RefSeq" id="WP_026936188.1">
    <property type="nucleotide sequence ID" value="NZ_CP028426.1"/>
</dbReference>
<keyword evidence="8" id="KW-1185">Reference proteome</keyword>
<feature type="domain" description="HTH tetR-type" evidence="6">
    <location>
        <begin position="8"/>
        <end position="68"/>
    </location>
</feature>
<dbReference type="PANTHER" id="PTHR30055">
    <property type="entry name" value="HTH-TYPE TRANSCRIPTIONAL REGULATOR RUTR"/>
    <property type="match status" value="1"/>
</dbReference>
<feature type="DNA-binding region" description="H-T-H motif" evidence="5">
    <location>
        <begin position="31"/>
        <end position="50"/>
    </location>
</feature>
<dbReference type="SUPFAM" id="SSF48498">
    <property type="entry name" value="Tetracyclin repressor-like, C-terminal domain"/>
    <property type="match status" value="1"/>
</dbReference>
<keyword evidence="4" id="KW-0804">Transcription</keyword>
<dbReference type="PANTHER" id="PTHR30055:SF228">
    <property type="entry name" value="TRANSCRIPTIONAL REGULATOR-RELATED"/>
    <property type="match status" value="1"/>
</dbReference>
<evidence type="ECO:0000256" key="5">
    <source>
        <dbReference type="PROSITE-ProRule" id="PRU00335"/>
    </source>
</evidence>
<reference evidence="7" key="2">
    <citation type="journal article" date="2022" name="Sci. Rep.">
        <title>In silico prediction of the enzymes involved in the degradation of the herbicide molinate by Gulosibacter molinativorax ON4T.</title>
        <authorList>
            <person name="Lopes A.R."/>
            <person name="Bunin E."/>
            <person name="Viana A.T."/>
            <person name="Froufe H."/>
            <person name="Munoz-Merida A."/>
            <person name="Pinho D."/>
            <person name="Figueiredo J."/>
            <person name="Barroso C."/>
            <person name="Vaz-Moreira I."/>
            <person name="Bellanger X."/>
            <person name="Egas C."/>
            <person name="Nunes O.C."/>
        </authorList>
    </citation>
    <scope>NUCLEOTIDE SEQUENCE</scope>
    <source>
        <strain evidence="7">ON4</strain>
    </source>
</reference>
<dbReference type="Proteomes" id="UP001170379">
    <property type="component" value="Unassembled WGS sequence"/>
</dbReference>
<sequence>MRKTVDHDERRAEIVRATWQIIARRGMAGATMRQIASEAGYANGALKPYFPTKADLLLATYEYVFQRTNERTDALVGQLRGYDALNAVCREILPLDDNRFDEARVVIAFWGEAITDETAKRVHERSMVKWKESMLGVCAEIDPSRSWESEVDALLTFVTGAQVSAVLMPSVNGSRESLEAQLKAELSVFVAG</sequence>
<keyword evidence="1" id="KW-0678">Repressor</keyword>
<dbReference type="InterPro" id="IPR036271">
    <property type="entry name" value="Tet_transcr_reg_TetR-rel_C_sf"/>
</dbReference>
<dbReference type="InterPro" id="IPR039538">
    <property type="entry name" value="BetI_C"/>
</dbReference>
<dbReference type="Pfam" id="PF13977">
    <property type="entry name" value="TetR_C_6"/>
    <property type="match status" value="1"/>
</dbReference>
<evidence type="ECO:0000313" key="7">
    <source>
        <dbReference type="EMBL" id="MDJ1370531.1"/>
    </source>
</evidence>
<dbReference type="InterPro" id="IPR009057">
    <property type="entry name" value="Homeodomain-like_sf"/>
</dbReference>
<dbReference type="InterPro" id="IPR001647">
    <property type="entry name" value="HTH_TetR"/>
</dbReference>
<reference evidence="7" key="1">
    <citation type="submission" date="2018-03" db="EMBL/GenBank/DDBJ databases">
        <authorList>
            <person name="Nunes O.C."/>
            <person name="Lopes A.R."/>
            <person name="Froufe H."/>
            <person name="Munoz-Merida A."/>
            <person name="Barroso C."/>
            <person name="Egas C."/>
        </authorList>
    </citation>
    <scope>NUCLEOTIDE SEQUENCE</scope>
    <source>
        <strain evidence="7">ON4</strain>
    </source>
</reference>